<accession>A0A839F2I9</accession>
<gene>
    <name evidence="1" type="ORF">FHW12_000705</name>
</gene>
<dbReference type="Proteomes" id="UP000550401">
    <property type="component" value="Unassembled WGS sequence"/>
</dbReference>
<proteinExistence type="predicted"/>
<organism evidence="1 2">
    <name type="scientific">Dokdonella fugitiva</name>
    <dbReference type="NCBI Taxonomy" id="328517"/>
    <lineage>
        <taxon>Bacteria</taxon>
        <taxon>Pseudomonadati</taxon>
        <taxon>Pseudomonadota</taxon>
        <taxon>Gammaproteobacteria</taxon>
        <taxon>Lysobacterales</taxon>
        <taxon>Rhodanobacteraceae</taxon>
        <taxon>Dokdonella</taxon>
    </lineage>
</organism>
<evidence type="ECO:0000313" key="1">
    <source>
        <dbReference type="EMBL" id="MBA8886514.1"/>
    </source>
</evidence>
<evidence type="ECO:0000313" key="2">
    <source>
        <dbReference type="Proteomes" id="UP000550401"/>
    </source>
</evidence>
<name>A0A839F2I9_9GAMM</name>
<protein>
    <submittedName>
        <fullName evidence="1">Uncharacterized protein</fullName>
    </submittedName>
</protein>
<dbReference type="EMBL" id="JACGXL010000001">
    <property type="protein sequence ID" value="MBA8886514.1"/>
    <property type="molecule type" value="Genomic_DNA"/>
</dbReference>
<dbReference type="PROSITE" id="PS51257">
    <property type="entry name" value="PROKAR_LIPOPROTEIN"/>
    <property type="match status" value="1"/>
</dbReference>
<dbReference type="RefSeq" id="WP_182529590.1">
    <property type="nucleotide sequence ID" value="NZ_JACGXL010000001.1"/>
</dbReference>
<keyword evidence="2" id="KW-1185">Reference proteome</keyword>
<dbReference type="AlphaFoldDB" id="A0A839F2I9"/>
<sequence>MPRAVERLLGLTLAWILVHASVACARPSVTFVLGSDREGAGFFAAAATYYRMQAGADDETITGLRSLAEVREYLAREAARGGAPWGTIRVVAHGSEWYGLRVSIYAGDGSPATLTAMNVAHSSEAFPPLDRAVADGATQLLIESCGIGRRPPLVRAIATLLFGDEPAPRVVASRNFVGFRAWTDTQDVVRSERYELPYVALVTRATTADSARVRSVLERRWLRETGRPATDTLVLRDLPVEVRYRAEAGMPIPSIAEATLRDIGLHDDDLHWTYEGAMRVGRARIATLAAAEVEPIAASP</sequence>
<reference evidence="1 2" key="1">
    <citation type="submission" date="2020-07" db="EMBL/GenBank/DDBJ databases">
        <title>Genomic Encyclopedia of Type Strains, Phase IV (KMG-V): Genome sequencing to study the core and pangenomes of soil and plant-associated prokaryotes.</title>
        <authorList>
            <person name="Whitman W."/>
        </authorList>
    </citation>
    <scope>NUCLEOTIDE SEQUENCE [LARGE SCALE GENOMIC DNA]</scope>
    <source>
        <strain evidence="1 2">RH2WT43</strain>
    </source>
</reference>
<comment type="caution">
    <text evidence="1">The sequence shown here is derived from an EMBL/GenBank/DDBJ whole genome shotgun (WGS) entry which is preliminary data.</text>
</comment>